<evidence type="ECO:0000256" key="1">
    <source>
        <dbReference type="SAM" id="SignalP"/>
    </source>
</evidence>
<keyword evidence="1" id="KW-0732">Signal</keyword>
<evidence type="ECO:0000313" key="2">
    <source>
        <dbReference type="EMBL" id="KYG64397.1"/>
    </source>
</evidence>
<dbReference type="Proteomes" id="UP000075391">
    <property type="component" value="Unassembled WGS sequence"/>
</dbReference>
<proteinExistence type="predicted"/>
<sequence length="89" mass="9954">MKMLFASSLLFVSMIASAEERYDVNLPIVVQPSAVSSQATTPETDVQSTSRYCCIRRGGTYCDMGYYDRFGQPCSCFLGNNEYEGHVCR</sequence>
<dbReference type="OrthoDB" id="5296042at2"/>
<dbReference type="AlphaFoldDB" id="A0A150WKT7"/>
<evidence type="ECO:0000313" key="3">
    <source>
        <dbReference type="Proteomes" id="UP000075391"/>
    </source>
</evidence>
<accession>A0A150WKT7</accession>
<evidence type="ECO:0008006" key="4">
    <source>
        <dbReference type="Google" id="ProtNLM"/>
    </source>
</evidence>
<reference evidence="2 3" key="1">
    <citation type="submission" date="2016-03" db="EMBL/GenBank/DDBJ databases">
        <authorList>
            <person name="Ploux O."/>
        </authorList>
    </citation>
    <scope>NUCLEOTIDE SEQUENCE [LARGE SCALE GENOMIC DNA]</scope>
    <source>
        <strain evidence="2 3">BER2</strain>
    </source>
</reference>
<comment type="caution">
    <text evidence="2">The sequence shown here is derived from an EMBL/GenBank/DDBJ whole genome shotgun (WGS) entry which is preliminary data.</text>
</comment>
<gene>
    <name evidence="2" type="ORF">AZI85_02955</name>
</gene>
<organism evidence="2 3">
    <name type="scientific">Bdellovibrio bacteriovorus</name>
    <dbReference type="NCBI Taxonomy" id="959"/>
    <lineage>
        <taxon>Bacteria</taxon>
        <taxon>Pseudomonadati</taxon>
        <taxon>Bdellovibrionota</taxon>
        <taxon>Bdellovibrionia</taxon>
        <taxon>Bdellovibrionales</taxon>
        <taxon>Pseudobdellovibrionaceae</taxon>
        <taxon>Bdellovibrio</taxon>
    </lineage>
</organism>
<dbReference type="RefSeq" id="WP_063243390.1">
    <property type="nucleotide sequence ID" value="NZ_LUKF01000012.1"/>
</dbReference>
<protein>
    <recommendedName>
        <fullName evidence="4">EGF-like domain-containing protein</fullName>
    </recommendedName>
</protein>
<feature type="signal peptide" evidence="1">
    <location>
        <begin position="1"/>
        <end position="18"/>
    </location>
</feature>
<feature type="chain" id="PRO_5007573280" description="EGF-like domain-containing protein" evidence="1">
    <location>
        <begin position="19"/>
        <end position="89"/>
    </location>
</feature>
<name>A0A150WKT7_BDEBC</name>
<dbReference type="EMBL" id="LUKF01000012">
    <property type="protein sequence ID" value="KYG64397.1"/>
    <property type="molecule type" value="Genomic_DNA"/>
</dbReference>